<dbReference type="Proteomes" id="UP001163321">
    <property type="component" value="Chromosome 1"/>
</dbReference>
<keyword evidence="2" id="KW-1185">Reference proteome</keyword>
<evidence type="ECO:0000313" key="2">
    <source>
        <dbReference type="Proteomes" id="UP001163321"/>
    </source>
</evidence>
<reference evidence="1 2" key="1">
    <citation type="journal article" date="2022" name="bioRxiv">
        <title>The genome of the oomycete Peronosclerospora sorghi, a cosmopolitan pathogen of maize and sorghum, is inflated with dispersed pseudogenes.</title>
        <authorList>
            <person name="Fletcher K."/>
            <person name="Martin F."/>
            <person name="Isakeit T."/>
            <person name="Cavanaugh K."/>
            <person name="Magill C."/>
            <person name="Michelmore R."/>
        </authorList>
    </citation>
    <scope>NUCLEOTIDE SEQUENCE [LARGE SCALE GENOMIC DNA]</scope>
    <source>
        <strain evidence="1">P6</strain>
    </source>
</reference>
<dbReference type="EMBL" id="CM047580">
    <property type="protein sequence ID" value="KAI9922872.1"/>
    <property type="molecule type" value="Genomic_DNA"/>
</dbReference>
<proteinExistence type="predicted"/>
<protein>
    <submittedName>
        <fullName evidence="1">Uncharacterized protein</fullName>
    </submittedName>
</protein>
<evidence type="ECO:0000313" key="1">
    <source>
        <dbReference type="EMBL" id="KAI9922872.1"/>
    </source>
</evidence>
<name>A0ACC0WWV1_9STRA</name>
<accession>A0ACC0WWV1</accession>
<gene>
    <name evidence="1" type="ORF">PsorP6_001787</name>
</gene>
<comment type="caution">
    <text evidence="1">The sequence shown here is derived from an EMBL/GenBank/DDBJ whole genome shotgun (WGS) entry which is preliminary data.</text>
</comment>
<organism evidence="1 2">
    <name type="scientific">Peronosclerospora sorghi</name>
    <dbReference type="NCBI Taxonomy" id="230839"/>
    <lineage>
        <taxon>Eukaryota</taxon>
        <taxon>Sar</taxon>
        <taxon>Stramenopiles</taxon>
        <taxon>Oomycota</taxon>
        <taxon>Peronosporomycetes</taxon>
        <taxon>Peronosporales</taxon>
        <taxon>Peronosporaceae</taxon>
        <taxon>Peronosclerospora</taxon>
    </lineage>
</organism>
<sequence>MRICIGSSCVLAAAFTMVVAQPSYVYTFDASTAAGVQGTIQVNYASETSSTATVSASLDFSGIDQARIAAFDGNCTQDVTSWKWHIHTKWSSALFSDSYEQCSKGATGNHYDPLRACGPASEYISEPECKAKSKSYACSPSNYTANPLACEKGDLSGKFGAINVGTSLLVTEEWKDENYPLPSENTDTWSIVIHAVCGKEAPRIACAHGVKREDDAKQSTSACAVKA</sequence>